<feature type="region of interest" description="Disordered" evidence="1">
    <location>
        <begin position="1"/>
        <end position="36"/>
    </location>
</feature>
<name>A0A846LXL8_9ACTN</name>
<evidence type="ECO:0000313" key="5">
    <source>
        <dbReference type="Proteomes" id="UP000552836"/>
    </source>
</evidence>
<keyword evidence="2" id="KW-0472">Membrane</keyword>
<accession>A0A846LXL8</accession>
<organism evidence="4 5">
    <name type="scientific">Modestobacter marinus</name>
    <dbReference type="NCBI Taxonomy" id="477641"/>
    <lineage>
        <taxon>Bacteria</taxon>
        <taxon>Bacillati</taxon>
        <taxon>Actinomycetota</taxon>
        <taxon>Actinomycetes</taxon>
        <taxon>Geodermatophilales</taxon>
        <taxon>Geodermatophilaceae</taxon>
        <taxon>Modestobacter</taxon>
    </lineage>
</organism>
<dbReference type="Proteomes" id="UP000648663">
    <property type="component" value="Unassembled WGS sequence"/>
</dbReference>
<dbReference type="AlphaFoldDB" id="A0A846LXL8"/>
<feature type="compositionally biased region" description="Low complexity" evidence="1">
    <location>
        <begin position="25"/>
        <end position="34"/>
    </location>
</feature>
<dbReference type="EMBL" id="BMMI01000001">
    <property type="protein sequence ID" value="GGL52037.1"/>
    <property type="molecule type" value="Genomic_DNA"/>
</dbReference>
<evidence type="ECO:0000256" key="2">
    <source>
        <dbReference type="SAM" id="Phobius"/>
    </source>
</evidence>
<reference evidence="3" key="4">
    <citation type="submission" date="2024-05" db="EMBL/GenBank/DDBJ databases">
        <authorList>
            <person name="Sun Q."/>
            <person name="Zhou Y."/>
        </authorList>
    </citation>
    <scope>NUCLEOTIDE SEQUENCE</scope>
    <source>
        <strain evidence="3">CGMCC 4.5581</strain>
    </source>
</reference>
<keyword evidence="6" id="KW-1185">Reference proteome</keyword>
<protein>
    <submittedName>
        <fullName evidence="4">Cytoskeletal protein RodZ</fullName>
    </submittedName>
</protein>
<sequence>MSTSSDDQPNRVLPQAAPDQPSAVAAPATRRTPTWQERVPAHIGRARTSTVVLGVLFVVLFVLNLFLPSPDSGTTNVVLPSGETVPVPNSALPGDMLTDTPTPTAPSTTAPPAPTSQVPPEDGEDEEPVTTPSRTTTRAPAPTPTPTRTATPTRTPSPTSETTEQDEEPTEPAPTTSADETPTADPTG</sequence>
<feature type="compositionally biased region" description="Low complexity" evidence="1">
    <location>
        <begin position="173"/>
        <end position="188"/>
    </location>
</feature>
<keyword evidence="2" id="KW-1133">Transmembrane helix</keyword>
<evidence type="ECO:0000256" key="1">
    <source>
        <dbReference type="SAM" id="MobiDB-lite"/>
    </source>
</evidence>
<evidence type="ECO:0000313" key="6">
    <source>
        <dbReference type="Proteomes" id="UP000648663"/>
    </source>
</evidence>
<evidence type="ECO:0000313" key="4">
    <source>
        <dbReference type="EMBL" id="NIH67100.1"/>
    </source>
</evidence>
<dbReference type="Proteomes" id="UP000552836">
    <property type="component" value="Unassembled WGS sequence"/>
</dbReference>
<dbReference type="EMBL" id="JAAMPA010000001">
    <property type="protein sequence ID" value="NIH67100.1"/>
    <property type="molecule type" value="Genomic_DNA"/>
</dbReference>
<proteinExistence type="predicted"/>
<gene>
    <name evidence="4" type="ORF">FB380_001546</name>
    <name evidence="3" type="ORF">GCM10011589_05180</name>
</gene>
<reference evidence="4 5" key="3">
    <citation type="submission" date="2020-02" db="EMBL/GenBank/DDBJ databases">
        <title>Sequencing the genomes of 1000 actinobacteria strains.</title>
        <authorList>
            <person name="Klenk H.-P."/>
        </authorList>
    </citation>
    <scope>NUCLEOTIDE SEQUENCE [LARGE SCALE GENOMIC DNA]</scope>
    <source>
        <strain evidence="4 5">DSM 45201</strain>
    </source>
</reference>
<comment type="caution">
    <text evidence="4">The sequence shown here is derived from an EMBL/GenBank/DDBJ whole genome shotgun (WGS) entry which is preliminary data.</text>
</comment>
<feature type="region of interest" description="Disordered" evidence="1">
    <location>
        <begin position="76"/>
        <end position="188"/>
    </location>
</feature>
<feature type="compositionally biased region" description="Low complexity" evidence="1">
    <location>
        <begin position="129"/>
        <end position="162"/>
    </location>
</feature>
<reference evidence="6" key="2">
    <citation type="journal article" date="2019" name="Int. J. Syst. Evol. Microbiol.">
        <title>The Global Catalogue of Microorganisms (GCM) 10K type strain sequencing project: providing services to taxonomists for standard genome sequencing and annotation.</title>
        <authorList>
            <consortium name="The Broad Institute Genomics Platform"/>
            <consortium name="The Broad Institute Genome Sequencing Center for Infectious Disease"/>
            <person name="Wu L."/>
            <person name="Ma J."/>
        </authorList>
    </citation>
    <scope>NUCLEOTIDE SEQUENCE [LARGE SCALE GENOMIC DNA]</scope>
    <source>
        <strain evidence="6">CGMCC 4.5581</strain>
    </source>
</reference>
<keyword evidence="2" id="KW-0812">Transmembrane</keyword>
<reference evidence="3" key="1">
    <citation type="journal article" date="2014" name="Int. J. Syst. Evol. Microbiol.">
        <title>Complete genome of a new Firmicutes species belonging to the dominant human colonic microbiota ('Ruminococcus bicirculans') reveals two chromosomes and a selective capacity to utilize plant glucans.</title>
        <authorList>
            <consortium name="NISC Comparative Sequencing Program"/>
            <person name="Wegmann U."/>
            <person name="Louis P."/>
            <person name="Goesmann A."/>
            <person name="Henrissat B."/>
            <person name="Duncan S.H."/>
            <person name="Flint H.J."/>
        </authorList>
    </citation>
    <scope>NUCLEOTIDE SEQUENCE</scope>
    <source>
        <strain evidence="3">CGMCC 4.5581</strain>
    </source>
</reference>
<dbReference type="RefSeq" id="WP_166754577.1">
    <property type="nucleotide sequence ID" value="NZ_BAABJU010000001.1"/>
</dbReference>
<evidence type="ECO:0000313" key="3">
    <source>
        <dbReference type="EMBL" id="GGL52037.1"/>
    </source>
</evidence>
<feature type="transmembrane region" description="Helical" evidence="2">
    <location>
        <begin position="48"/>
        <end position="67"/>
    </location>
</feature>